<reference evidence="2 3" key="1">
    <citation type="submission" date="2014-04" db="EMBL/GenBank/DDBJ databases">
        <authorList>
            <consortium name="DOE Joint Genome Institute"/>
            <person name="Kuo A."/>
            <person name="Gay G."/>
            <person name="Dore J."/>
            <person name="Kohler A."/>
            <person name="Nagy L.G."/>
            <person name="Floudas D."/>
            <person name="Copeland A."/>
            <person name="Barry K.W."/>
            <person name="Cichocki N."/>
            <person name="Veneault-Fourrey C."/>
            <person name="LaButti K."/>
            <person name="Lindquist E.A."/>
            <person name="Lipzen A."/>
            <person name="Lundell T."/>
            <person name="Morin E."/>
            <person name="Murat C."/>
            <person name="Sun H."/>
            <person name="Tunlid A."/>
            <person name="Henrissat B."/>
            <person name="Grigoriev I.V."/>
            <person name="Hibbett D.S."/>
            <person name="Martin F."/>
            <person name="Nordberg H.P."/>
            <person name="Cantor M.N."/>
            <person name="Hua S.X."/>
        </authorList>
    </citation>
    <scope>NUCLEOTIDE SEQUENCE [LARGE SCALE GENOMIC DNA]</scope>
    <source>
        <strain evidence="3">h7</strain>
    </source>
</reference>
<dbReference type="EMBL" id="KN831817">
    <property type="protein sequence ID" value="KIM35640.1"/>
    <property type="molecule type" value="Genomic_DNA"/>
</dbReference>
<dbReference type="AlphaFoldDB" id="A0A0C3BFZ9"/>
<feature type="domain" description="F-box" evidence="1">
    <location>
        <begin position="64"/>
        <end position="112"/>
    </location>
</feature>
<dbReference type="InterPro" id="IPR032675">
    <property type="entry name" value="LRR_dom_sf"/>
</dbReference>
<dbReference type="HOGENOM" id="CLU_018544_14_1_1"/>
<organism evidence="2 3">
    <name type="scientific">Hebeloma cylindrosporum</name>
    <dbReference type="NCBI Taxonomy" id="76867"/>
    <lineage>
        <taxon>Eukaryota</taxon>
        <taxon>Fungi</taxon>
        <taxon>Dikarya</taxon>
        <taxon>Basidiomycota</taxon>
        <taxon>Agaricomycotina</taxon>
        <taxon>Agaricomycetes</taxon>
        <taxon>Agaricomycetidae</taxon>
        <taxon>Agaricales</taxon>
        <taxon>Agaricineae</taxon>
        <taxon>Hymenogastraceae</taxon>
        <taxon>Hebeloma</taxon>
    </lineage>
</organism>
<dbReference type="OrthoDB" id="2269034at2759"/>
<dbReference type="Proteomes" id="UP000053424">
    <property type="component" value="Unassembled WGS sequence"/>
</dbReference>
<dbReference type="SUPFAM" id="SSF81383">
    <property type="entry name" value="F-box domain"/>
    <property type="match status" value="1"/>
</dbReference>
<dbReference type="InterPro" id="IPR001810">
    <property type="entry name" value="F-box_dom"/>
</dbReference>
<dbReference type="Gene3D" id="3.80.10.10">
    <property type="entry name" value="Ribonuclease Inhibitor"/>
    <property type="match status" value="1"/>
</dbReference>
<dbReference type="InterPro" id="IPR036047">
    <property type="entry name" value="F-box-like_dom_sf"/>
</dbReference>
<evidence type="ECO:0000259" key="1">
    <source>
        <dbReference type="Pfam" id="PF12937"/>
    </source>
</evidence>
<gene>
    <name evidence="2" type="ORF">M413DRAFT_347359</name>
</gene>
<evidence type="ECO:0000313" key="2">
    <source>
        <dbReference type="EMBL" id="KIM35640.1"/>
    </source>
</evidence>
<sequence length="505" mass="57421">MVLYTRRELEMETRVRVAHCGIAGGGPCSACKEAMEVEQKIQELQQRHRQLRTKMNANHDPFVLKLPPEIASHIFVLSMDNLKTKTPYLFGSVCRGWRQLARSTPQLWSKLAFFFPSRRMDSTFMENPPHLVVDWLERSGGLPLSLQVSYYPSGSPQSPPKEWLSIINVLNQHSGRWHDLVFDLPLVYFRHFRPTSPPQNLRNVSIFATDDPDAAATDISERPSFIMNARLGPMKFRVDGIPLKAVDVAWESLVQLEVTDASLDGVLEVIRSAPLLEKCCLADISPPTVGVSETIIYHSRLRTLELYQLHGGVFTELINLLELPSLESWLIDSELEQNVIAVDAASFLRRSGPGLKSLELYQRREKPPFEDFTRLLHAAPHLQSLKLEGDGLPLVMDNILEQMSAPPASESQSGHSAEFLPELRSLELVSSELTTWECIPRIFRWPHRKLLRLDIEMGTVTISDEVSNELVRLVDQGFKLCIYEDLTQEDYLQVFREHGALEYGM</sequence>
<dbReference type="Pfam" id="PF12937">
    <property type="entry name" value="F-box-like"/>
    <property type="match status" value="1"/>
</dbReference>
<keyword evidence="3" id="KW-1185">Reference proteome</keyword>
<reference evidence="3" key="2">
    <citation type="submission" date="2015-01" db="EMBL/GenBank/DDBJ databases">
        <title>Evolutionary Origins and Diversification of the Mycorrhizal Mutualists.</title>
        <authorList>
            <consortium name="DOE Joint Genome Institute"/>
            <consortium name="Mycorrhizal Genomics Consortium"/>
            <person name="Kohler A."/>
            <person name="Kuo A."/>
            <person name="Nagy L.G."/>
            <person name="Floudas D."/>
            <person name="Copeland A."/>
            <person name="Barry K.W."/>
            <person name="Cichocki N."/>
            <person name="Veneault-Fourrey C."/>
            <person name="LaButti K."/>
            <person name="Lindquist E.A."/>
            <person name="Lipzen A."/>
            <person name="Lundell T."/>
            <person name="Morin E."/>
            <person name="Murat C."/>
            <person name="Riley R."/>
            <person name="Ohm R."/>
            <person name="Sun H."/>
            <person name="Tunlid A."/>
            <person name="Henrissat B."/>
            <person name="Grigoriev I.V."/>
            <person name="Hibbett D.S."/>
            <person name="Martin F."/>
        </authorList>
    </citation>
    <scope>NUCLEOTIDE SEQUENCE [LARGE SCALE GENOMIC DNA]</scope>
    <source>
        <strain evidence="3">h7</strain>
    </source>
</reference>
<evidence type="ECO:0000313" key="3">
    <source>
        <dbReference type="Proteomes" id="UP000053424"/>
    </source>
</evidence>
<protein>
    <recommendedName>
        <fullName evidence="1">F-box domain-containing protein</fullName>
    </recommendedName>
</protein>
<accession>A0A0C3BFZ9</accession>
<name>A0A0C3BFZ9_HEBCY</name>
<proteinExistence type="predicted"/>
<dbReference type="Gene3D" id="1.20.1280.50">
    <property type="match status" value="1"/>
</dbReference>